<dbReference type="AlphaFoldDB" id="A0A518RD89"/>
<dbReference type="Proteomes" id="UP000318055">
    <property type="component" value="Chromosome"/>
</dbReference>
<protein>
    <submittedName>
        <fullName evidence="2">Uncharacterized protein</fullName>
    </submittedName>
</protein>
<organism evidence="2 3">
    <name type="scientific">Sphingomonas suaedae</name>
    <dbReference type="NCBI Taxonomy" id="2599297"/>
    <lineage>
        <taxon>Bacteria</taxon>
        <taxon>Pseudomonadati</taxon>
        <taxon>Pseudomonadota</taxon>
        <taxon>Alphaproteobacteria</taxon>
        <taxon>Sphingomonadales</taxon>
        <taxon>Sphingomonadaceae</taxon>
        <taxon>Sphingomonas</taxon>
    </lineage>
</organism>
<dbReference type="EMBL" id="CP042239">
    <property type="protein sequence ID" value="QDX25445.1"/>
    <property type="molecule type" value="Genomic_DNA"/>
</dbReference>
<name>A0A518RD89_9SPHN</name>
<evidence type="ECO:0000313" key="2">
    <source>
        <dbReference type="EMBL" id="QDX25445.1"/>
    </source>
</evidence>
<dbReference type="KEGG" id="ssua:FPZ54_04995"/>
<feature type="signal peptide" evidence="1">
    <location>
        <begin position="1"/>
        <end position="20"/>
    </location>
</feature>
<gene>
    <name evidence="2" type="ORF">FPZ54_04995</name>
</gene>
<feature type="chain" id="PRO_5022171860" evidence="1">
    <location>
        <begin position="21"/>
        <end position="114"/>
    </location>
</feature>
<dbReference type="RefSeq" id="WP_145845464.1">
    <property type="nucleotide sequence ID" value="NZ_CP042239.1"/>
</dbReference>
<proteinExistence type="predicted"/>
<dbReference type="OrthoDB" id="7585404at2"/>
<keyword evidence="1" id="KW-0732">Signal</keyword>
<accession>A0A518RD89</accession>
<evidence type="ECO:0000313" key="3">
    <source>
        <dbReference type="Proteomes" id="UP000318055"/>
    </source>
</evidence>
<evidence type="ECO:0000256" key="1">
    <source>
        <dbReference type="SAM" id="SignalP"/>
    </source>
</evidence>
<sequence length="114" mass="11410">MPTAIAAAVLFAGSGASAQAKLPPYPEALNCAALTHAAAKIGKGTPQESQLFDQLIFWGMAAADAGRAAGKTSKAVDAEVAARSATLESRLRAQDGATTAALASCVARVPALED</sequence>
<keyword evidence="3" id="KW-1185">Reference proteome</keyword>
<reference evidence="2 3" key="1">
    <citation type="submission" date="2019-07" db="EMBL/GenBank/DDBJ databases">
        <title>Sphingomonas alkalisoli sp. nov., isolated from rhizosphere soil of Suaedae salsa.</title>
        <authorList>
            <person name="Zhang H."/>
            <person name="Xu L."/>
            <person name="Zhang J.-X."/>
            <person name="Sun J.-Q."/>
        </authorList>
    </citation>
    <scope>NUCLEOTIDE SEQUENCE [LARGE SCALE GENOMIC DNA]</scope>
    <source>
        <strain evidence="2 3">XS-10</strain>
    </source>
</reference>